<reference evidence="1" key="1">
    <citation type="journal article" date="2015" name="Genome Biol. Evol.">
        <title>Organellar Genomes of White Spruce (Picea glauca): Assembly and Annotation.</title>
        <authorList>
            <person name="Jackman S.D."/>
            <person name="Warren R.L."/>
            <person name="Gibb E.A."/>
            <person name="Vandervalk B.P."/>
            <person name="Mohamadi H."/>
            <person name="Chu J."/>
            <person name="Raymond A."/>
            <person name="Pleasance S."/>
            <person name="Coope R."/>
            <person name="Wildung M.R."/>
            <person name="Ritland C.E."/>
            <person name="Bousquet J."/>
            <person name="Jones S.J."/>
            <person name="Bohlmann J."/>
            <person name="Birol I."/>
        </authorList>
    </citation>
    <scope>NUCLEOTIDE SEQUENCE [LARGE SCALE GENOMIC DNA]</scope>
    <source>
        <tissue evidence="1">Flushing bud</tissue>
    </source>
</reference>
<dbReference type="AlphaFoldDB" id="A0A101LZ54"/>
<comment type="caution">
    <text evidence="1">The sequence shown here is derived from an EMBL/GenBank/DDBJ whole genome shotgun (WGS) entry which is preliminary data.</text>
</comment>
<geneLocation type="mitochondrion" evidence="1"/>
<evidence type="ECO:0000313" key="1">
    <source>
        <dbReference type="EMBL" id="KUM48046.1"/>
    </source>
</evidence>
<proteinExistence type="predicted"/>
<gene>
    <name evidence="1" type="ORF">ABT39_MTgene5042</name>
</gene>
<name>A0A101LZ54_PICGL</name>
<accession>A0A101LZ54</accession>
<sequence>MPQLVEEVEEVSEEVIREEEDPLGVTTVMKQAIWIEIVNYLESLGVLIVK</sequence>
<keyword evidence="1" id="KW-0496">Mitochondrion</keyword>
<dbReference type="EMBL" id="LKAM01000006">
    <property type="protein sequence ID" value="KUM48046.1"/>
    <property type="molecule type" value="Genomic_DNA"/>
</dbReference>
<protein>
    <submittedName>
        <fullName evidence="1">Uncharacterized protein</fullName>
    </submittedName>
</protein>
<organism evidence="1">
    <name type="scientific">Picea glauca</name>
    <name type="common">White spruce</name>
    <name type="synonym">Pinus glauca</name>
    <dbReference type="NCBI Taxonomy" id="3330"/>
    <lineage>
        <taxon>Eukaryota</taxon>
        <taxon>Viridiplantae</taxon>
        <taxon>Streptophyta</taxon>
        <taxon>Embryophyta</taxon>
        <taxon>Tracheophyta</taxon>
        <taxon>Spermatophyta</taxon>
        <taxon>Pinopsida</taxon>
        <taxon>Pinidae</taxon>
        <taxon>Conifers I</taxon>
        <taxon>Pinales</taxon>
        <taxon>Pinaceae</taxon>
        <taxon>Picea</taxon>
    </lineage>
</organism>